<reference evidence="6 8" key="2">
    <citation type="journal article" date="2018" name="Elife">
        <title>Firefly genomes illuminate parallel origins of bioluminescence in beetles.</title>
        <authorList>
            <person name="Fallon T.R."/>
            <person name="Lower S.E."/>
            <person name="Chang C.H."/>
            <person name="Bessho-Uehara M."/>
            <person name="Martin G.J."/>
            <person name="Bewick A.J."/>
            <person name="Behringer M."/>
            <person name="Debat H.J."/>
            <person name="Wong I."/>
            <person name="Day J.C."/>
            <person name="Suvorov A."/>
            <person name="Silva C.J."/>
            <person name="Stanger-Hall K.F."/>
            <person name="Hall D.W."/>
            <person name="Schmitz R.J."/>
            <person name="Nelson D.R."/>
            <person name="Lewis S.M."/>
            <person name="Shigenobu S."/>
            <person name="Bybee S.M."/>
            <person name="Larracuente A.M."/>
            <person name="Oba Y."/>
            <person name="Weng J.K."/>
        </authorList>
    </citation>
    <scope>NUCLEOTIDE SEQUENCE [LARGE SCALE GENOMIC DNA]</scope>
    <source>
        <strain evidence="6">1611_PpyrPB1</strain>
        <tissue evidence="6">Whole body</tissue>
    </source>
</reference>
<organism evidence="5">
    <name type="scientific">Photinus pyralis</name>
    <name type="common">Common eastern firefly</name>
    <name type="synonym">Lampyris pyralis</name>
    <dbReference type="NCBI Taxonomy" id="7054"/>
    <lineage>
        <taxon>Eukaryota</taxon>
        <taxon>Metazoa</taxon>
        <taxon>Ecdysozoa</taxon>
        <taxon>Arthropoda</taxon>
        <taxon>Hexapoda</taxon>
        <taxon>Insecta</taxon>
        <taxon>Pterygota</taxon>
        <taxon>Neoptera</taxon>
        <taxon>Endopterygota</taxon>
        <taxon>Coleoptera</taxon>
        <taxon>Polyphaga</taxon>
        <taxon>Elateriformia</taxon>
        <taxon>Elateroidea</taxon>
        <taxon>Lampyridae</taxon>
        <taxon>Lampyrinae</taxon>
        <taxon>Photinus</taxon>
    </lineage>
</organism>
<dbReference type="Gene3D" id="1.10.10.200">
    <property type="match status" value="1"/>
</dbReference>
<dbReference type="InterPro" id="IPR048300">
    <property type="entry name" value="TACO1_YebC-like_2nd/3rd_dom"/>
</dbReference>
<dbReference type="EMBL" id="VVIM01000011">
    <property type="protein sequence ID" value="KAB0791284.1"/>
    <property type="molecule type" value="Genomic_DNA"/>
</dbReference>
<dbReference type="Gene3D" id="3.30.70.980">
    <property type="match status" value="2"/>
</dbReference>
<accession>A0A1Y1MEI7</accession>
<dbReference type="PANTHER" id="PTHR12532">
    <property type="entry name" value="TRANSLATIONAL ACTIVATOR OF CYTOCHROME C OXIDASE 1"/>
    <property type="match status" value="1"/>
</dbReference>
<feature type="domain" description="TACO1/YebC-like N-terminal" evidence="4">
    <location>
        <begin position="23"/>
        <end position="93"/>
    </location>
</feature>
<sequence>MYKRLLNVNYLYNYITKRQAGHSKWANIKHTKSLKDNERSKLFTKLSQQIKVAINEGGSANPSANLRLEQIIAQAKRSNMPAATIDSVIKSTQKDKTQMKSFTFEIKGPGNCIILCEVCSPNVTKTKQDIASMMKKHSCRYSESGGRHFFDHKGVIQTEVPSAFSGKLADDILEAATNHAIECEAEDVVLVDDNLLQFTSDPHSFMKVQKNLEELKYNIVEASLDYIPIRRIELSDDDMEKCSRFFDKLSSVDDVVGIYNNIA</sequence>
<proteinExistence type="inferred from homology"/>
<dbReference type="SUPFAM" id="SSF75625">
    <property type="entry name" value="YebC-like"/>
    <property type="match status" value="1"/>
</dbReference>
<dbReference type="Proteomes" id="UP000327044">
    <property type="component" value="Unassembled WGS sequence"/>
</dbReference>
<dbReference type="FunFam" id="1.10.10.200:FF:000002">
    <property type="entry name" value="Probable transcriptional regulatory protein CLM62_37755"/>
    <property type="match status" value="1"/>
</dbReference>
<evidence type="ECO:0000313" key="8">
    <source>
        <dbReference type="Proteomes" id="UP000327044"/>
    </source>
</evidence>
<reference evidence="5" key="1">
    <citation type="journal article" date="2016" name="Sci. Rep.">
        <title>Molecular characterization of firefly nuptial gifts: a multi-omics approach sheds light on postcopulatory sexual selection.</title>
        <authorList>
            <person name="Al-Wathiqui N."/>
            <person name="Fallon T.R."/>
            <person name="South A."/>
            <person name="Weng J.K."/>
            <person name="Lewis S.M."/>
        </authorList>
    </citation>
    <scope>NUCLEOTIDE SEQUENCE</scope>
</reference>
<keyword evidence="8" id="KW-1185">Reference proteome</keyword>
<evidence type="ECO:0000313" key="5">
    <source>
        <dbReference type="EMBL" id="JAV82286.1"/>
    </source>
</evidence>
<dbReference type="Pfam" id="PF01709">
    <property type="entry name" value="Transcrip_reg"/>
    <property type="match status" value="1"/>
</dbReference>
<dbReference type="InterPro" id="IPR017856">
    <property type="entry name" value="Integrase-like_N"/>
</dbReference>
<evidence type="ECO:0000259" key="3">
    <source>
        <dbReference type="Pfam" id="PF01709"/>
    </source>
</evidence>
<protein>
    <recommendedName>
        <fullName evidence="9">Transcriptional regulatory protein</fullName>
    </recommendedName>
</protein>
<evidence type="ECO:0000256" key="1">
    <source>
        <dbReference type="ARBA" id="ARBA00004173"/>
    </source>
</evidence>
<dbReference type="EMBL" id="VVIM01000011">
    <property type="protein sequence ID" value="KAB0791254.1"/>
    <property type="molecule type" value="Genomic_DNA"/>
</dbReference>
<dbReference type="FunCoup" id="A0A1Y1MEI7">
    <property type="interactions" value="558"/>
</dbReference>
<name>A0A1Y1MEI7_PHOPY</name>
<dbReference type="AlphaFoldDB" id="A0A1Y1MEI7"/>
<dbReference type="InParanoid" id="A0A1Y1MEI7"/>
<dbReference type="PANTHER" id="PTHR12532:SF0">
    <property type="entry name" value="TRANSLATIONAL ACTIVATOR OF CYTOCHROME C OXIDASE 1"/>
    <property type="match status" value="1"/>
</dbReference>
<dbReference type="Pfam" id="PF20772">
    <property type="entry name" value="TACO1_YebC_N"/>
    <property type="match status" value="1"/>
</dbReference>
<dbReference type="InterPro" id="IPR026564">
    <property type="entry name" value="Transcrip_reg_TACO1-like_dom3"/>
</dbReference>
<dbReference type="OrthoDB" id="2017544at2759"/>
<evidence type="ECO:0000256" key="2">
    <source>
        <dbReference type="ARBA" id="ARBA00008724"/>
    </source>
</evidence>
<evidence type="ECO:0000313" key="6">
    <source>
        <dbReference type="EMBL" id="KAB0791254.1"/>
    </source>
</evidence>
<dbReference type="GO" id="GO:0005739">
    <property type="term" value="C:mitochondrion"/>
    <property type="evidence" value="ECO:0007669"/>
    <property type="project" value="UniProtKB-SubCell"/>
</dbReference>
<evidence type="ECO:0000313" key="7">
    <source>
        <dbReference type="EMBL" id="KAB0791284.1"/>
    </source>
</evidence>
<evidence type="ECO:0008006" key="9">
    <source>
        <dbReference type="Google" id="ProtNLM"/>
    </source>
</evidence>
<dbReference type="InterPro" id="IPR002876">
    <property type="entry name" value="Transcrip_reg_TACO1-like"/>
</dbReference>
<dbReference type="EMBL" id="GEZM01036989">
    <property type="protein sequence ID" value="JAV82286.1"/>
    <property type="molecule type" value="Transcribed_RNA"/>
</dbReference>
<evidence type="ECO:0000259" key="4">
    <source>
        <dbReference type="Pfam" id="PF20772"/>
    </source>
</evidence>
<feature type="domain" description="TACO1/YebC-like second and third" evidence="3">
    <location>
        <begin position="100"/>
        <end position="262"/>
    </location>
</feature>
<comment type="subcellular location">
    <subcellularLocation>
        <location evidence="1">Mitochondrion</location>
    </subcellularLocation>
</comment>
<gene>
    <name evidence="6" type="ORF">PPYR_03054</name>
    <name evidence="7" type="ORF">PPYR_03084</name>
</gene>
<reference evidence="6" key="3">
    <citation type="submission" date="2019-08" db="EMBL/GenBank/DDBJ databases">
        <authorList>
            <consortium name="Photinus pyralis genome working group"/>
            <person name="Fallon T.R."/>
            <person name="Sander Lower S.E."/>
            <person name="Weng J.-K."/>
        </authorList>
    </citation>
    <scope>NUCLEOTIDE SEQUENCE</scope>
    <source>
        <strain evidence="6">1611_PpyrPB1</strain>
        <tissue evidence="6">Whole body</tissue>
    </source>
</reference>
<dbReference type="InterPro" id="IPR049083">
    <property type="entry name" value="TACO1_YebC_N"/>
</dbReference>
<dbReference type="InterPro" id="IPR029072">
    <property type="entry name" value="YebC-like"/>
</dbReference>
<comment type="similarity">
    <text evidence="2">Belongs to the TACO1 family.</text>
</comment>